<organism evidence="2 3">
    <name type="scientific">Brachybacterium alimentarium</name>
    <dbReference type="NCBI Taxonomy" id="47845"/>
    <lineage>
        <taxon>Bacteria</taxon>
        <taxon>Bacillati</taxon>
        <taxon>Actinomycetota</taxon>
        <taxon>Actinomycetes</taxon>
        <taxon>Micrococcales</taxon>
        <taxon>Dermabacteraceae</taxon>
        <taxon>Brachybacterium</taxon>
    </lineage>
</organism>
<dbReference type="EMBL" id="NRGR01000008">
    <property type="protein sequence ID" value="PCC40176.1"/>
    <property type="molecule type" value="Genomic_DNA"/>
</dbReference>
<dbReference type="Proteomes" id="UP000218598">
    <property type="component" value="Unassembled WGS sequence"/>
</dbReference>
<comment type="caution">
    <text evidence="2">The sequence shown here is derived from an EMBL/GenBank/DDBJ whole genome shotgun (WGS) entry which is preliminary data.</text>
</comment>
<name>A0A2A3YLG0_9MICO</name>
<evidence type="ECO:0000313" key="3">
    <source>
        <dbReference type="Proteomes" id="UP000218598"/>
    </source>
</evidence>
<feature type="transmembrane region" description="Helical" evidence="1">
    <location>
        <begin position="7"/>
        <end position="29"/>
    </location>
</feature>
<proteinExistence type="predicted"/>
<feature type="transmembrane region" description="Helical" evidence="1">
    <location>
        <begin position="170"/>
        <end position="189"/>
    </location>
</feature>
<accession>A0A2A3YLG0</accession>
<reference evidence="2 3" key="1">
    <citation type="journal article" date="2017" name="Elife">
        <title>Extensive horizontal gene transfer in cheese-associated bacteria.</title>
        <authorList>
            <person name="Bonham K.S."/>
            <person name="Wolfe B.E."/>
            <person name="Dutton R.J."/>
        </authorList>
    </citation>
    <scope>NUCLEOTIDE SEQUENCE [LARGE SCALE GENOMIC DNA]</scope>
    <source>
        <strain evidence="2 3">341_9</strain>
    </source>
</reference>
<gene>
    <name evidence="2" type="ORF">CIK66_05980</name>
</gene>
<feature type="transmembrane region" description="Helical" evidence="1">
    <location>
        <begin position="196"/>
        <end position="214"/>
    </location>
</feature>
<evidence type="ECO:0000313" key="2">
    <source>
        <dbReference type="EMBL" id="PCC40176.1"/>
    </source>
</evidence>
<dbReference type="GeneID" id="95326592"/>
<keyword evidence="1" id="KW-0472">Membrane</keyword>
<feature type="transmembrane region" description="Helical" evidence="1">
    <location>
        <begin position="251"/>
        <end position="270"/>
    </location>
</feature>
<evidence type="ECO:0000256" key="1">
    <source>
        <dbReference type="SAM" id="Phobius"/>
    </source>
</evidence>
<keyword evidence="1" id="KW-0812">Transmembrane</keyword>
<dbReference type="OrthoDB" id="4792563at2"/>
<keyword evidence="3" id="KW-1185">Reference proteome</keyword>
<protein>
    <submittedName>
        <fullName evidence="2">Uncharacterized protein</fullName>
    </submittedName>
</protein>
<keyword evidence="1" id="KW-1133">Transmembrane helix</keyword>
<dbReference type="RefSeq" id="WP_096163961.1">
    <property type="nucleotide sequence ID" value="NZ_BAAAIQ010000005.1"/>
</dbReference>
<dbReference type="AlphaFoldDB" id="A0A2A3YLG0"/>
<sequence>MTTARDFFAVLLLIAAMILGALWLPAVWFSDHVVDEDGFLEITQPLADDPELQRTLTDSAVEEILEGGNVPGWLAERITPVLQEQSNRLTDTDGYGTLWDVAMVELHGALFTPGASDLDVDLAPVIDSVLTGVEDNVPLVEIPRPDSATITLARIPDVPLLTHATALTPWAPRLGPIALVLAVLALVIAAHRRTMVTLAGIGAICAGFAALTLSRSIDTVVPDKVDQATFLGPIVQVFEEQFRADLLPQSVIMLGAGALVAATGLVLVGLRRRS</sequence>